<dbReference type="Proteomes" id="UP000002218">
    <property type="component" value="Chromosome"/>
</dbReference>
<evidence type="ECO:0000313" key="8">
    <source>
        <dbReference type="Proteomes" id="UP000002218"/>
    </source>
</evidence>
<sequence length="316" mass="31776" precursor="true">MTAAVLLVAGGLALLIVGAEVLVRGAAALAGAWGVPPVVVGLTVVSVGTSAPELAIGIDSAINDAGPLAIGNVAGTNIVNLLLVLGLSAAIAPLAIAVPTIRRDLPIMAAIGLLLLALCWDGSLSRVEGAILLAIAVGYTVLIVGQARRDPVAIQVAADEVPAPRGRGWVNLLLTVAGLAVIVVGADLLVRGAVDLSRAFGVSEAVVGLTVVAIGTSAPELVTTLVSTFRGERDIAIGNLIGSSTYNIGLVLGGSALVAPLAVTPELAHVDLPIMVAVMLVCIPVFLTGRRMSRAEGIGFVLAYVVYLTVLLAVRT</sequence>
<comment type="subcellular location">
    <subcellularLocation>
        <location evidence="1">Membrane</location>
        <topology evidence="1">Multi-pass membrane protein</topology>
    </subcellularLocation>
</comment>
<dbReference type="AlphaFoldDB" id="C8XHN7"/>
<keyword evidence="2 5" id="KW-0812">Transmembrane</keyword>
<feature type="domain" description="Sodium/calcium exchanger membrane region" evidence="6">
    <location>
        <begin position="172"/>
        <end position="312"/>
    </location>
</feature>
<feature type="transmembrane region" description="Helical" evidence="5">
    <location>
        <begin position="168"/>
        <end position="186"/>
    </location>
</feature>
<dbReference type="GO" id="GO:0005262">
    <property type="term" value="F:calcium channel activity"/>
    <property type="evidence" value="ECO:0007669"/>
    <property type="project" value="TreeGrafter"/>
</dbReference>
<keyword evidence="8" id="KW-1185">Reference proteome</keyword>
<organism evidence="7 8">
    <name type="scientific">Nakamurella multipartita (strain ATCC 700099 / DSM 44233 / CIP 104796 / JCM 9543 / NBRC 105858 / Y-104)</name>
    <name type="common">Microsphaera multipartita</name>
    <dbReference type="NCBI Taxonomy" id="479431"/>
    <lineage>
        <taxon>Bacteria</taxon>
        <taxon>Bacillati</taxon>
        <taxon>Actinomycetota</taxon>
        <taxon>Actinomycetes</taxon>
        <taxon>Nakamurellales</taxon>
        <taxon>Nakamurellaceae</taxon>
        <taxon>Nakamurella</taxon>
    </lineage>
</organism>
<dbReference type="OrthoDB" id="9794225at2"/>
<dbReference type="GO" id="GO:0006874">
    <property type="term" value="P:intracellular calcium ion homeostasis"/>
    <property type="evidence" value="ECO:0007669"/>
    <property type="project" value="TreeGrafter"/>
</dbReference>
<feature type="transmembrane region" description="Helical" evidence="5">
    <location>
        <begin position="246"/>
        <end position="264"/>
    </location>
</feature>
<protein>
    <submittedName>
        <fullName evidence="7">Na+/Ca+ antiporter, CaCA family</fullName>
    </submittedName>
</protein>
<feature type="transmembrane region" description="Helical" evidence="5">
    <location>
        <begin position="129"/>
        <end position="147"/>
    </location>
</feature>
<reference evidence="8" key="1">
    <citation type="submission" date="2009-09" db="EMBL/GenBank/DDBJ databases">
        <title>The complete genome of Nakamurella multipartita DSM 44233.</title>
        <authorList>
            <consortium name="US DOE Joint Genome Institute (JGI-PGF)"/>
            <person name="Lucas S."/>
            <person name="Copeland A."/>
            <person name="Lapidus A."/>
            <person name="Glavina del Rio T."/>
            <person name="Dalin E."/>
            <person name="Tice H."/>
            <person name="Bruce D."/>
            <person name="Goodwin L."/>
            <person name="Pitluck S."/>
            <person name="Kyrpides N."/>
            <person name="Mavromatis K."/>
            <person name="Ivanova N."/>
            <person name="Ovchinnikova G."/>
            <person name="Sims D."/>
            <person name="Meincke L."/>
            <person name="Brettin T."/>
            <person name="Detter J.C."/>
            <person name="Han C."/>
            <person name="Larimer F."/>
            <person name="Land M."/>
            <person name="Hauser L."/>
            <person name="Markowitz V."/>
            <person name="Cheng J.-F."/>
            <person name="Hugenholtz P."/>
            <person name="Woyke T."/>
            <person name="Wu D."/>
            <person name="Klenk H.-P."/>
            <person name="Eisen J.A."/>
        </authorList>
    </citation>
    <scope>NUCLEOTIDE SEQUENCE [LARGE SCALE GENOMIC DNA]</scope>
    <source>
        <strain evidence="8">ATCC 700099 / DSM 44233 / CIP 104796 / JCM 9543 / NBRC 105858 / Y-104</strain>
    </source>
</reference>
<dbReference type="PANTHER" id="PTHR10846">
    <property type="entry name" value="SODIUM/POTASSIUM/CALCIUM EXCHANGER"/>
    <property type="match status" value="1"/>
</dbReference>
<evidence type="ECO:0000256" key="1">
    <source>
        <dbReference type="ARBA" id="ARBA00004141"/>
    </source>
</evidence>
<dbReference type="Pfam" id="PF01699">
    <property type="entry name" value="Na_Ca_ex"/>
    <property type="match status" value="2"/>
</dbReference>
<feature type="transmembrane region" description="Helical" evidence="5">
    <location>
        <begin position="78"/>
        <end position="98"/>
    </location>
</feature>
<dbReference type="KEGG" id="nml:Namu_4048"/>
<evidence type="ECO:0000256" key="3">
    <source>
        <dbReference type="ARBA" id="ARBA00022989"/>
    </source>
</evidence>
<evidence type="ECO:0000256" key="4">
    <source>
        <dbReference type="ARBA" id="ARBA00023136"/>
    </source>
</evidence>
<gene>
    <name evidence="7" type="ordered locus">Namu_4048</name>
</gene>
<dbReference type="eggNOG" id="COG0530">
    <property type="taxonomic scope" value="Bacteria"/>
</dbReference>
<name>C8XHN7_NAKMY</name>
<dbReference type="PANTHER" id="PTHR10846:SF8">
    <property type="entry name" value="INNER MEMBRANE PROTEIN YRBG"/>
    <property type="match status" value="1"/>
</dbReference>
<feature type="transmembrane region" description="Helical" evidence="5">
    <location>
        <begin position="105"/>
        <end position="123"/>
    </location>
</feature>
<dbReference type="InterPro" id="IPR044880">
    <property type="entry name" value="NCX_ion-bd_dom_sf"/>
</dbReference>
<feature type="domain" description="Sodium/calcium exchanger membrane region" evidence="6">
    <location>
        <begin position="4"/>
        <end position="143"/>
    </location>
</feature>
<evidence type="ECO:0000256" key="2">
    <source>
        <dbReference type="ARBA" id="ARBA00022692"/>
    </source>
</evidence>
<feature type="transmembrane region" description="Helical" evidence="5">
    <location>
        <begin position="206"/>
        <end position="226"/>
    </location>
</feature>
<feature type="transmembrane region" description="Helical" evidence="5">
    <location>
        <begin position="270"/>
        <end position="288"/>
    </location>
</feature>
<dbReference type="EMBL" id="CP001737">
    <property type="protein sequence ID" value="ACV80340.1"/>
    <property type="molecule type" value="Genomic_DNA"/>
</dbReference>
<evidence type="ECO:0000313" key="7">
    <source>
        <dbReference type="EMBL" id="ACV80340.1"/>
    </source>
</evidence>
<dbReference type="GO" id="GO:0005886">
    <property type="term" value="C:plasma membrane"/>
    <property type="evidence" value="ECO:0007669"/>
    <property type="project" value="TreeGrafter"/>
</dbReference>
<keyword evidence="3 5" id="KW-1133">Transmembrane helix</keyword>
<dbReference type="InterPro" id="IPR004837">
    <property type="entry name" value="NaCa_Exmemb"/>
</dbReference>
<feature type="transmembrane region" description="Helical" evidence="5">
    <location>
        <begin position="295"/>
        <end position="314"/>
    </location>
</feature>
<dbReference type="STRING" id="479431.Namu_4048"/>
<proteinExistence type="predicted"/>
<dbReference type="GO" id="GO:0008273">
    <property type="term" value="F:calcium, potassium:sodium antiporter activity"/>
    <property type="evidence" value="ECO:0007669"/>
    <property type="project" value="TreeGrafter"/>
</dbReference>
<dbReference type="InParanoid" id="C8XHN7"/>
<accession>C8XHN7</accession>
<dbReference type="HOGENOM" id="CLU_007948_0_3_11"/>
<dbReference type="Gene3D" id="1.20.1420.30">
    <property type="entry name" value="NCX, central ion-binding region"/>
    <property type="match status" value="1"/>
</dbReference>
<dbReference type="RefSeq" id="WP_015749165.1">
    <property type="nucleotide sequence ID" value="NC_013235.1"/>
</dbReference>
<dbReference type="InterPro" id="IPR004481">
    <property type="entry name" value="K/Na/Ca-exchanger"/>
</dbReference>
<reference evidence="7 8" key="2">
    <citation type="journal article" date="2010" name="Stand. Genomic Sci.">
        <title>Complete genome sequence of Nakamurella multipartita type strain (Y-104).</title>
        <authorList>
            <person name="Tice H."/>
            <person name="Mayilraj S."/>
            <person name="Sims D."/>
            <person name="Lapidus A."/>
            <person name="Nolan M."/>
            <person name="Lucas S."/>
            <person name="Glavina Del Rio T."/>
            <person name="Copeland A."/>
            <person name="Cheng J.F."/>
            <person name="Meincke L."/>
            <person name="Bruce D."/>
            <person name="Goodwin L."/>
            <person name="Pitluck S."/>
            <person name="Ivanova N."/>
            <person name="Mavromatis K."/>
            <person name="Ovchinnikova G."/>
            <person name="Pati A."/>
            <person name="Chen A."/>
            <person name="Palaniappan K."/>
            <person name="Land M."/>
            <person name="Hauser L."/>
            <person name="Chang Y.J."/>
            <person name="Jeffries C.D."/>
            <person name="Detter J.C."/>
            <person name="Brettin T."/>
            <person name="Rohde M."/>
            <person name="Goker M."/>
            <person name="Bristow J."/>
            <person name="Eisen J.A."/>
            <person name="Markowitz V."/>
            <person name="Hugenholtz P."/>
            <person name="Kyrpides N.C."/>
            <person name="Klenk H.P."/>
            <person name="Chen F."/>
        </authorList>
    </citation>
    <scope>NUCLEOTIDE SEQUENCE [LARGE SCALE GENOMIC DNA]</scope>
    <source>
        <strain evidence="8">ATCC 700099 / DSM 44233 / CIP 104796 / JCM 9543 / NBRC 105858 / Y-104</strain>
    </source>
</reference>
<dbReference type="NCBIfam" id="TIGR00367">
    <property type="entry name" value="calcium/sodium antiporter"/>
    <property type="match status" value="1"/>
</dbReference>
<keyword evidence="4 5" id="KW-0472">Membrane</keyword>
<evidence type="ECO:0000259" key="6">
    <source>
        <dbReference type="Pfam" id="PF01699"/>
    </source>
</evidence>
<evidence type="ECO:0000256" key="5">
    <source>
        <dbReference type="SAM" id="Phobius"/>
    </source>
</evidence>